<sequence>IKKEPKAKEETDREERELLYIKNIISIAIYRYLTKLKNRLSEDSVARASKDSSKTGTIAIIQGKSMDQIK</sequence>
<dbReference type="EMBL" id="CAWUPB010001176">
    <property type="protein sequence ID" value="CAK7349776.1"/>
    <property type="molecule type" value="Genomic_DNA"/>
</dbReference>
<name>A0AAV1SEJ3_9ROSI</name>
<protein>
    <submittedName>
        <fullName evidence="1">Uncharacterized protein</fullName>
    </submittedName>
</protein>
<evidence type="ECO:0000313" key="1">
    <source>
        <dbReference type="EMBL" id="CAK7349776.1"/>
    </source>
</evidence>
<dbReference type="Proteomes" id="UP001314170">
    <property type="component" value="Unassembled WGS sequence"/>
</dbReference>
<dbReference type="AlphaFoldDB" id="A0AAV1SEJ3"/>
<evidence type="ECO:0000313" key="2">
    <source>
        <dbReference type="Proteomes" id="UP001314170"/>
    </source>
</evidence>
<feature type="non-terminal residue" evidence="1">
    <location>
        <position position="1"/>
    </location>
</feature>
<accession>A0AAV1SEJ3</accession>
<keyword evidence="2" id="KW-1185">Reference proteome</keyword>
<organism evidence="1 2">
    <name type="scientific">Dovyalis caffra</name>
    <dbReference type="NCBI Taxonomy" id="77055"/>
    <lineage>
        <taxon>Eukaryota</taxon>
        <taxon>Viridiplantae</taxon>
        <taxon>Streptophyta</taxon>
        <taxon>Embryophyta</taxon>
        <taxon>Tracheophyta</taxon>
        <taxon>Spermatophyta</taxon>
        <taxon>Magnoliopsida</taxon>
        <taxon>eudicotyledons</taxon>
        <taxon>Gunneridae</taxon>
        <taxon>Pentapetalae</taxon>
        <taxon>rosids</taxon>
        <taxon>fabids</taxon>
        <taxon>Malpighiales</taxon>
        <taxon>Salicaceae</taxon>
        <taxon>Flacourtieae</taxon>
        <taxon>Dovyalis</taxon>
    </lineage>
</organism>
<reference evidence="1 2" key="1">
    <citation type="submission" date="2024-01" db="EMBL/GenBank/DDBJ databases">
        <authorList>
            <person name="Waweru B."/>
        </authorList>
    </citation>
    <scope>NUCLEOTIDE SEQUENCE [LARGE SCALE GENOMIC DNA]</scope>
</reference>
<gene>
    <name evidence="1" type="ORF">DCAF_LOCUS22497</name>
</gene>
<comment type="caution">
    <text evidence="1">The sequence shown here is derived from an EMBL/GenBank/DDBJ whole genome shotgun (WGS) entry which is preliminary data.</text>
</comment>
<proteinExistence type="predicted"/>